<dbReference type="InterPro" id="IPR016140">
    <property type="entry name" value="Bifunc_inhib/LTP/seed_store"/>
</dbReference>
<evidence type="ECO:0000256" key="3">
    <source>
        <dbReference type="ARBA" id="ARBA00022475"/>
    </source>
</evidence>
<accession>A0AAN7L4L9</accession>
<keyword evidence="6" id="KW-1015">Disulfide bond</keyword>
<keyword evidence="7" id="KW-0325">Glycoprotein</keyword>
<dbReference type="GO" id="GO:0098552">
    <property type="term" value="C:side of membrane"/>
    <property type="evidence" value="ECO:0007669"/>
    <property type="project" value="UniProtKB-KW"/>
</dbReference>
<dbReference type="AlphaFoldDB" id="A0AAN7L4L9"/>
<dbReference type="Pfam" id="PF14368">
    <property type="entry name" value="LTP_2"/>
    <property type="match status" value="1"/>
</dbReference>
<evidence type="ECO:0000256" key="8">
    <source>
        <dbReference type="ARBA" id="ARBA00023288"/>
    </source>
</evidence>
<evidence type="ECO:0000256" key="6">
    <source>
        <dbReference type="ARBA" id="ARBA00023157"/>
    </source>
</evidence>
<feature type="domain" description="Bifunctional inhibitor/plant lipid transfer protein/seed storage helical" evidence="10">
    <location>
        <begin position="60"/>
        <end position="140"/>
    </location>
</feature>
<keyword evidence="3" id="KW-1003">Cell membrane</keyword>
<dbReference type="PANTHER" id="PTHR33044">
    <property type="entry name" value="BIFUNCTIONAL INHIBITOR/LIPID-TRANSFER PROTEIN/SEED STORAGE 2S ALBUMIN SUPERFAMILY PROTEIN-RELATED"/>
    <property type="match status" value="1"/>
</dbReference>
<evidence type="ECO:0000256" key="7">
    <source>
        <dbReference type="ARBA" id="ARBA00023180"/>
    </source>
</evidence>
<evidence type="ECO:0000256" key="1">
    <source>
        <dbReference type="ARBA" id="ARBA00004609"/>
    </source>
</evidence>
<keyword evidence="4" id="KW-0336">GPI-anchor</keyword>
<feature type="chain" id="PRO_5042811721" description="Bifunctional inhibitor/plant lipid transfer protein/seed storage helical domain-containing protein" evidence="9">
    <location>
        <begin position="24"/>
        <end position="195"/>
    </location>
</feature>
<dbReference type="Proteomes" id="UP001345219">
    <property type="component" value="Chromosome 14"/>
</dbReference>
<evidence type="ECO:0000313" key="11">
    <source>
        <dbReference type="EMBL" id="KAK4777744.1"/>
    </source>
</evidence>
<protein>
    <recommendedName>
        <fullName evidence="10">Bifunctional inhibitor/plant lipid transfer protein/seed storage helical domain-containing protein</fullName>
    </recommendedName>
</protein>
<evidence type="ECO:0000256" key="4">
    <source>
        <dbReference type="ARBA" id="ARBA00022622"/>
    </source>
</evidence>
<dbReference type="InterPro" id="IPR043325">
    <property type="entry name" value="LTSS"/>
</dbReference>
<comment type="similarity">
    <text evidence="2">Belongs to the plant LTP family.</text>
</comment>
<evidence type="ECO:0000256" key="9">
    <source>
        <dbReference type="SAM" id="SignalP"/>
    </source>
</evidence>
<dbReference type="GO" id="GO:0005886">
    <property type="term" value="C:plasma membrane"/>
    <property type="evidence" value="ECO:0007669"/>
    <property type="project" value="UniProtKB-SubCell"/>
</dbReference>
<comment type="caution">
    <text evidence="11">The sequence shown here is derived from an EMBL/GenBank/DDBJ whole genome shotgun (WGS) entry which is preliminary data.</text>
</comment>
<evidence type="ECO:0000256" key="2">
    <source>
        <dbReference type="ARBA" id="ARBA00009748"/>
    </source>
</evidence>
<keyword evidence="12" id="KW-1185">Reference proteome</keyword>
<organism evidence="11 12">
    <name type="scientific">Trapa incisa</name>
    <dbReference type="NCBI Taxonomy" id="236973"/>
    <lineage>
        <taxon>Eukaryota</taxon>
        <taxon>Viridiplantae</taxon>
        <taxon>Streptophyta</taxon>
        <taxon>Embryophyta</taxon>
        <taxon>Tracheophyta</taxon>
        <taxon>Spermatophyta</taxon>
        <taxon>Magnoliopsida</taxon>
        <taxon>eudicotyledons</taxon>
        <taxon>Gunneridae</taxon>
        <taxon>Pentapetalae</taxon>
        <taxon>rosids</taxon>
        <taxon>malvids</taxon>
        <taxon>Myrtales</taxon>
        <taxon>Lythraceae</taxon>
        <taxon>Trapa</taxon>
    </lineage>
</organism>
<reference evidence="11 12" key="1">
    <citation type="journal article" date="2023" name="Hortic Res">
        <title>Pangenome of water caltrop reveals structural variations and asymmetric subgenome divergence after allopolyploidization.</title>
        <authorList>
            <person name="Zhang X."/>
            <person name="Chen Y."/>
            <person name="Wang L."/>
            <person name="Yuan Y."/>
            <person name="Fang M."/>
            <person name="Shi L."/>
            <person name="Lu R."/>
            <person name="Comes H.P."/>
            <person name="Ma Y."/>
            <person name="Chen Y."/>
            <person name="Huang G."/>
            <person name="Zhou Y."/>
            <person name="Zheng Z."/>
            <person name="Qiu Y."/>
        </authorList>
    </citation>
    <scope>NUCLEOTIDE SEQUENCE [LARGE SCALE GENOMIC DNA]</scope>
    <source>
        <tissue evidence="11">Roots</tissue>
    </source>
</reference>
<dbReference type="EMBL" id="JAXIOK010000002">
    <property type="protein sequence ID" value="KAK4777744.1"/>
    <property type="molecule type" value="Genomic_DNA"/>
</dbReference>
<gene>
    <name evidence="11" type="ORF">SAY87_017931</name>
</gene>
<dbReference type="SUPFAM" id="SSF47699">
    <property type="entry name" value="Bifunctional inhibitor/lipid-transfer protein/seed storage 2S albumin"/>
    <property type="match status" value="1"/>
</dbReference>
<keyword evidence="5 9" id="KW-0732">Signal</keyword>
<keyword evidence="8" id="KW-0449">Lipoprotein</keyword>
<proteinExistence type="inferred from homology"/>
<feature type="signal peptide" evidence="9">
    <location>
        <begin position="1"/>
        <end position="23"/>
    </location>
</feature>
<dbReference type="InterPro" id="IPR036312">
    <property type="entry name" value="Bifun_inhib/LTP/seed_sf"/>
</dbReference>
<evidence type="ECO:0000313" key="12">
    <source>
        <dbReference type="Proteomes" id="UP001345219"/>
    </source>
</evidence>
<evidence type="ECO:0000259" key="10">
    <source>
        <dbReference type="Pfam" id="PF14368"/>
    </source>
</evidence>
<name>A0AAN7L4L9_9MYRT</name>
<comment type="subcellular location">
    <subcellularLocation>
        <location evidence="1">Cell membrane</location>
        <topology evidence="1">Lipid-anchor</topology>
        <topology evidence="1">GPI-anchor</topology>
    </subcellularLocation>
</comment>
<dbReference type="FunFam" id="1.10.110.10:FF:000001">
    <property type="entry name" value="Bifunctional inhibitor/lipid-transfer protein/seed storage 2S albumin superfamily protein"/>
    <property type="match status" value="1"/>
</dbReference>
<dbReference type="CDD" id="cd00010">
    <property type="entry name" value="AAI_LTSS"/>
    <property type="match status" value="1"/>
</dbReference>
<sequence length="195" mass="19319">MARVSVLQAAFIFSAMLSVSVLGQAPSPSPISSSNLAPSPIFAPGSESSFGPGPAPSPGPDCFSFLLNVSDCLTYVEPGSNLTKPDEPCCPELAGLVQSSPFCLCKLLGDPESLGLNISVNRALKLPSACAVSTPPVSLCSVLGVPVVAPTASEGPSAAGKPSIVASAPSEPRSGASRSLLSAGVSGAAILVSLL</sequence>
<evidence type="ECO:0000256" key="5">
    <source>
        <dbReference type="ARBA" id="ARBA00022729"/>
    </source>
</evidence>
<keyword evidence="4" id="KW-0472">Membrane</keyword>
<dbReference type="Gene3D" id="1.10.110.10">
    <property type="entry name" value="Plant lipid-transfer and hydrophobic proteins"/>
    <property type="match status" value="1"/>
</dbReference>